<dbReference type="EMBL" id="MZ443777">
    <property type="protein sequence ID" value="QZE57600.1"/>
    <property type="molecule type" value="Genomic_DNA"/>
</dbReference>
<gene>
    <name evidence="1" type="ORF">pEaSNUABM17_00054</name>
</gene>
<proteinExistence type="predicted"/>
<sequence>MKDDLHGIRDFIKGRLDEETKDIAMSDDMVLSRTRDIAGGVVRAITRTVRNDGFSITCDSTNNTQEMIDNNVLAVNIVVNDPHLINQLLRGNDNAKTSISLVLPQEEASPKDF</sequence>
<evidence type="ECO:0000313" key="2">
    <source>
        <dbReference type="Proteomes" id="UP000827911"/>
    </source>
</evidence>
<organism evidence="1 2">
    <name type="scientific">Erwinia phage pEa_SNUABM_17</name>
    <dbReference type="NCBI Taxonomy" id="2869545"/>
    <lineage>
        <taxon>Viruses</taxon>
        <taxon>Duplodnaviria</taxon>
        <taxon>Heunggongvirae</taxon>
        <taxon>Uroviricota</taxon>
        <taxon>Caudoviricetes</taxon>
        <taxon>Alexandravirus</taxon>
        <taxon>Alexandravirus SNUABM17</taxon>
    </lineage>
</organism>
<keyword evidence="2" id="KW-1185">Reference proteome</keyword>
<evidence type="ECO:0000313" key="1">
    <source>
        <dbReference type="EMBL" id="QZE57600.1"/>
    </source>
</evidence>
<protein>
    <submittedName>
        <fullName evidence="1">Uncharacterized protein</fullName>
    </submittedName>
</protein>
<dbReference type="Proteomes" id="UP000827911">
    <property type="component" value="Segment"/>
</dbReference>
<reference evidence="1 2" key="1">
    <citation type="submission" date="2021-06" db="EMBL/GenBank/DDBJ databases">
        <title>Complete genome sequence of Erwinia phage pEa_SNUABM_17.</title>
        <authorList>
            <person name="Kim S.G."/>
            <person name="Park S.C."/>
        </authorList>
    </citation>
    <scope>NUCLEOTIDE SEQUENCE [LARGE SCALE GENOMIC DNA]</scope>
</reference>
<accession>A0AAE7XLA2</accession>
<name>A0AAE7XLA2_9CAUD</name>